<name>A0A7V8FNT5_9BURK</name>
<proteinExistence type="predicted"/>
<comment type="caution">
    <text evidence="3">The sequence shown here is derived from an EMBL/GenBank/DDBJ whole genome shotgun (WGS) entry which is preliminary data.</text>
</comment>
<dbReference type="EMBL" id="WNDQ01000024">
    <property type="protein sequence ID" value="KAF1021212.1"/>
    <property type="molecule type" value="Genomic_DNA"/>
</dbReference>
<evidence type="ECO:0000256" key="1">
    <source>
        <dbReference type="SAM" id="MobiDB-lite"/>
    </source>
</evidence>
<feature type="transmembrane region" description="Helical" evidence="2">
    <location>
        <begin position="37"/>
        <end position="60"/>
    </location>
</feature>
<evidence type="ECO:0000256" key="2">
    <source>
        <dbReference type="SAM" id="Phobius"/>
    </source>
</evidence>
<evidence type="ECO:0000313" key="3">
    <source>
        <dbReference type="EMBL" id="KAF1021212.1"/>
    </source>
</evidence>
<keyword evidence="2" id="KW-0472">Membrane</keyword>
<feature type="compositionally biased region" description="Low complexity" evidence="1">
    <location>
        <begin position="11"/>
        <end position="28"/>
    </location>
</feature>
<gene>
    <name evidence="3" type="ORF">GAK30_01975</name>
</gene>
<evidence type="ECO:0000313" key="4">
    <source>
        <dbReference type="Proteomes" id="UP000461670"/>
    </source>
</evidence>
<organism evidence="3 4">
    <name type="scientific">Paracidovorax wautersii</name>
    <dbReference type="NCBI Taxonomy" id="1177982"/>
    <lineage>
        <taxon>Bacteria</taxon>
        <taxon>Pseudomonadati</taxon>
        <taxon>Pseudomonadota</taxon>
        <taxon>Betaproteobacteria</taxon>
        <taxon>Burkholderiales</taxon>
        <taxon>Comamonadaceae</taxon>
        <taxon>Paracidovorax</taxon>
    </lineage>
</organism>
<feature type="region of interest" description="Disordered" evidence="1">
    <location>
        <begin position="1"/>
        <end position="29"/>
    </location>
</feature>
<sequence>MAEPLPWPRHAQPVVASASVTPASARPAGQARWDRRLAAVLGVLGLGSAVALSSLLLPWVPDLPSHLPPPVQRWLGAVVPEPDWDAASTGPWLQRPPTPPRRPSPMVSTNRSRASWPNAWACGWNWSRRPIKRHCAACRRSPQRLRPTW</sequence>
<protein>
    <submittedName>
        <fullName evidence="3">Uncharacterized protein</fullName>
    </submittedName>
</protein>
<feature type="compositionally biased region" description="Pro residues" evidence="1">
    <location>
        <begin position="94"/>
        <end position="103"/>
    </location>
</feature>
<keyword evidence="2" id="KW-0812">Transmembrane</keyword>
<keyword evidence="2" id="KW-1133">Transmembrane helix</keyword>
<dbReference type="Proteomes" id="UP000461670">
    <property type="component" value="Unassembled WGS sequence"/>
</dbReference>
<accession>A0A7V8FNT5</accession>
<reference evidence="4" key="1">
    <citation type="journal article" date="2020" name="MBio">
        <title>Horizontal gene transfer to a defensive symbiont with a reduced genome amongst a multipartite beetle microbiome.</title>
        <authorList>
            <person name="Waterworth S.C."/>
            <person name="Florez L.V."/>
            <person name="Rees E.R."/>
            <person name="Hertweck C."/>
            <person name="Kaltenpoth M."/>
            <person name="Kwan J.C."/>
        </authorList>
    </citation>
    <scope>NUCLEOTIDE SEQUENCE [LARGE SCALE GENOMIC DNA]</scope>
</reference>
<dbReference type="AlphaFoldDB" id="A0A7V8FNT5"/>
<feature type="region of interest" description="Disordered" evidence="1">
    <location>
        <begin position="86"/>
        <end position="112"/>
    </location>
</feature>